<evidence type="ECO:0000256" key="1">
    <source>
        <dbReference type="ARBA" id="ARBA00004651"/>
    </source>
</evidence>
<accession>A0ABU2KZW2</accession>
<keyword evidence="5 7" id="KW-0472">Membrane</keyword>
<dbReference type="RefSeq" id="WP_311547302.1">
    <property type="nucleotide sequence ID" value="NZ_JAVREK010000029.1"/>
</dbReference>
<evidence type="ECO:0000313" key="8">
    <source>
        <dbReference type="EMBL" id="MDT0304803.1"/>
    </source>
</evidence>
<feature type="region of interest" description="Disordered" evidence="6">
    <location>
        <begin position="320"/>
        <end position="351"/>
    </location>
</feature>
<keyword evidence="3 7" id="KW-0812">Transmembrane</keyword>
<evidence type="ECO:0000313" key="9">
    <source>
        <dbReference type="Proteomes" id="UP001183226"/>
    </source>
</evidence>
<proteinExistence type="predicted"/>
<evidence type="ECO:0000256" key="7">
    <source>
        <dbReference type="SAM" id="Phobius"/>
    </source>
</evidence>
<dbReference type="InterPro" id="IPR010343">
    <property type="entry name" value="ArAE_1"/>
</dbReference>
<evidence type="ECO:0000256" key="6">
    <source>
        <dbReference type="SAM" id="MobiDB-lite"/>
    </source>
</evidence>
<dbReference type="EMBL" id="JAVREK010000029">
    <property type="protein sequence ID" value="MDT0304803.1"/>
    <property type="molecule type" value="Genomic_DNA"/>
</dbReference>
<reference evidence="9" key="1">
    <citation type="submission" date="2023-07" db="EMBL/GenBank/DDBJ databases">
        <title>30 novel species of actinomycetes from the DSMZ collection.</title>
        <authorList>
            <person name="Nouioui I."/>
        </authorList>
    </citation>
    <scope>NUCLEOTIDE SEQUENCE [LARGE SCALE GENOMIC DNA]</scope>
    <source>
        <strain evidence="9">DSM 45055</strain>
    </source>
</reference>
<dbReference type="Pfam" id="PF06081">
    <property type="entry name" value="ArAE_1"/>
    <property type="match status" value="1"/>
</dbReference>
<evidence type="ECO:0000256" key="3">
    <source>
        <dbReference type="ARBA" id="ARBA00022692"/>
    </source>
</evidence>
<evidence type="ECO:0000256" key="2">
    <source>
        <dbReference type="ARBA" id="ARBA00022475"/>
    </source>
</evidence>
<feature type="transmembrane region" description="Helical" evidence="7">
    <location>
        <begin position="20"/>
        <end position="39"/>
    </location>
</feature>
<name>A0ABU2KZW2_9ACTN</name>
<comment type="caution">
    <text evidence="8">The sequence shown here is derived from an EMBL/GenBank/DDBJ whole genome shotgun (WGS) entry which is preliminary data.</text>
</comment>
<keyword evidence="4 7" id="KW-1133">Transmembrane helix</keyword>
<comment type="subcellular location">
    <subcellularLocation>
        <location evidence="1">Cell membrane</location>
        <topology evidence="1">Multi-pass membrane protein</topology>
    </subcellularLocation>
</comment>
<feature type="transmembrane region" description="Helical" evidence="7">
    <location>
        <begin position="117"/>
        <end position="135"/>
    </location>
</feature>
<keyword evidence="9" id="KW-1185">Reference proteome</keyword>
<protein>
    <submittedName>
        <fullName evidence="8">Aromatic acid exporter family protein</fullName>
    </submittedName>
</protein>
<feature type="transmembrane region" description="Helical" evidence="7">
    <location>
        <begin position="46"/>
        <end position="63"/>
    </location>
</feature>
<gene>
    <name evidence="8" type="ORF">RM446_22015</name>
</gene>
<feature type="transmembrane region" description="Helical" evidence="7">
    <location>
        <begin position="83"/>
        <end position="105"/>
    </location>
</feature>
<feature type="transmembrane region" description="Helical" evidence="7">
    <location>
        <begin position="141"/>
        <end position="163"/>
    </location>
</feature>
<evidence type="ECO:0000256" key="5">
    <source>
        <dbReference type="ARBA" id="ARBA00023136"/>
    </source>
</evidence>
<dbReference type="Proteomes" id="UP001183226">
    <property type="component" value="Unassembled WGS sequence"/>
</dbReference>
<keyword evidence="2" id="KW-1003">Cell membrane</keyword>
<sequence>MGQWIRRARREGHERNTLLLIGKSTLAATIAWVVSYNVLQAAAPAFAPFSAVLMIQVTIYQSIAQSVRYLGAVGAGVAVQGLIGFLAGPGLVTFAVVTMVALVIGRWPRLGSQGSQVVTAAFFAFAMYVMATSTVERATQLGSILLLVLIGCAIGVLVNLVVVPPMRFRSAEHGVRSLAHAVCDLLSDMHPPLREGELIQERTGQWRQRASRLDSTVAQAHSAVRTAEESVYYNPRRFLLRRRIPTFSGYVGAVQALDRISYQLASVTRTLDQAASSQEGRPESPGFLERYADFLAALAEITAKLSELDEKHIAEQVEELTSRAGQSREYASRLSEGDEGDEGVTVSVTGGSSPYATLLVEASRLQEEFEHACDLLKRSVEQERSR</sequence>
<organism evidence="8 9">
    <name type="scientific">Streptomonospora wellingtoniae</name>
    <dbReference type="NCBI Taxonomy" id="3075544"/>
    <lineage>
        <taxon>Bacteria</taxon>
        <taxon>Bacillati</taxon>
        <taxon>Actinomycetota</taxon>
        <taxon>Actinomycetes</taxon>
        <taxon>Streptosporangiales</taxon>
        <taxon>Nocardiopsidaceae</taxon>
        <taxon>Streptomonospora</taxon>
    </lineage>
</organism>
<evidence type="ECO:0000256" key="4">
    <source>
        <dbReference type="ARBA" id="ARBA00022989"/>
    </source>
</evidence>